<evidence type="ECO:0000256" key="1">
    <source>
        <dbReference type="SAM" id="Coils"/>
    </source>
</evidence>
<evidence type="ECO:0000256" key="2">
    <source>
        <dbReference type="SAM" id="MobiDB-lite"/>
    </source>
</evidence>
<accession>A0ABQ8BFE6</accession>
<dbReference type="EMBL" id="JAGKQM010000011">
    <property type="protein sequence ID" value="KAH0902950.1"/>
    <property type="molecule type" value="Genomic_DNA"/>
</dbReference>
<gene>
    <name evidence="3" type="ORF">HID58_042453</name>
</gene>
<feature type="coiled-coil region" evidence="1">
    <location>
        <begin position="613"/>
        <end position="647"/>
    </location>
</feature>
<comment type="caution">
    <text evidence="3">The sequence shown here is derived from an EMBL/GenBank/DDBJ whole genome shotgun (WGS) entry which is preliminary data.</text>
</comment>
<proteinExistence type="predicted"/>
<feature type="region of interest" description="Disordered" evidence="2">
    <location>
        <begin position="206"/>
        <end position="247"/>
    </location>
</feature>
<keyword evidence="1" id="KW-0175">Coiled coil</keyword>
<dbReference type="PANTHER" id="PTHR31099:SF49">
    <property type="entry name" value="MYOSIN HEAVY CHAIN-LIKE PROTEIN"/>
    <property type="match status" value="1"/>
</dbReference>
<evidence type="ECO:0000313" key="4">
    <source>
        <dbReference type="Proteomes" id="UP000824890"/>
    </source>
</evidence>
<feature type="compositionally biased region" description="Low complexity" evidence="2">
    <location>
        <begin position="547"/>
        <end position="561"/>
    </location>
</feature>
<sequence length="758" mass="81972">MGSDLCEFHGTMDKAGSPYRKFSFSQGKGAVPGTGPGELHSGEPGSVSCLGSGGIQYLSIFPQQSAPYCSILSSISGNNLCTQVNMSFSFSAEMGKLWASDGVLETVEHGALMFPEEERVQKQALMLASAFVMREGTAMMKPRSSLPRVAFSLWRVATFLGISPRSSFAQAQFFISGIIPLSLSLFSRLLSSSFSFSISRMKSKPDLALNSSSIGGRVRSKKQRSGAGPSESMDSSGSSLDLTAEVENPSRTVTSVALLSPETYRFLPGGPLLSIGVEEVASWRVKYHLPDAVALRVPGPIDRVSDFEADEVPVYEGFFESSFRDRVTSLVVKASEALEISPGQLNPPSSRILIALLNLGDLEGLTIGVTEVLYSYAITPMNGGERRYHLNPRGRELPVQEIVKKERKRLPVLMVAGLRSLPLCTSRVSPLFGAQLVGNKSREDIPSVDPSLGEKTIKQVLELPIECRQVPFLVSKEALERCSIWGSKGEEALAEYKRALEVMSAKKSAPKKAAFSENDDEVQFIKSNKRQPATALASSSKKKSRASRSTPKVSPSSSSDPATVLANLNTKVFPLTPVVLPEGDSSASIQFIHGDLLQAMSQLFHLGEGMGDHASLKADLAELTSQLREEKDNVLAKEKEIKALKLKVRNQDEAGSLAAAENISLREQLEQREEEVCDLRCAAETFDAEKTMAVSGVIVVARWEPTAGISKRYKMVKTSKAEYRGLPAPSSEGEPVIPSKAATEKTPEPTTDDPPSDP</sequence>
<dbReference type="Proteomes" id="UP000824890">
    <property type="component" value="Unassembled WGS sequence"/>
</dbReference>
<dbReference type="PANTHER" id="PTHR31099">
    <property type="entry name" value="OS06G0165300 PROTEIN"/>
    <property type="match status" value="1"/>
</dbReference>
<reference evidence="3 4" key="1">
    <citation type="submission" date="2021-05" db="EMBL/GenBank/DDBJ databases">
        <title>Genome Assembly of Synthetic Allotetraploid Brassica napus Reveals Homoeologous Exchanges between Subgenomes.</title>
        <authorList>
            <person name="Davis J.T."/>
        </authorList>
    </citation>
    <scope>NUCLEOTIDE SEQUENCE [LARGE SCALE GENOMIC DNA]</scope>
    <source>
        <strain evidence="4">cv. Da-Ae</strain>
        <tissue evidence="3">Seedling</tissue>
    </source>
</reference>
<evidence type="ECO:0000313" key="3">
    <source>
        <dbReference type="EMBL" id="KAH0902950.1"/>
    </source>
</evidence>
<name>A0ABQ8BFE6_BRANA</name>
<protein>
    <submittedName>
        <fullName evidence="3">Uncharacterized protein</fullName>
    </submittedName>
</protein>
<keyword evidence="4" id="KW-1185">Reference proteome</keyword>
<feature type="compositionally biased region" description="Low complexity" evidence="2">
    <location>
        <begin position="230"/>
        <end position="239"/>
    </location>
</feature>
<feature type="region of interest" description="Disordered" evidence="2">
    <location>
        <begin position="722"/>
        <end position="758"/>
    </location>
</feature>
<organism evidence="3 4">
    <name type="scientific">Brassica napus</name>
    <name type="common">Rape</name>
    <dbReference type="NCBI Taxonomy" id="3708"/>
    <lineage>
        <taxon>Eukaryota</taxon>
        <taxon>Viridiplantae</taxon>
        <taxon>Streptophyta</taxon>
        <taxon>Embryophyta</taxon>
        <taxon>Tracheophyta</taxon>
        <taxon>Spermatophyta</taxon>
        <taxon>Magnoliopsida</taxon>
        <taxon>eudicotyledons</taxon>
        <taxon>Gunneridae</taxon>
        <taxon>Pentapetalae</taxon>
        <taxon>rosids</taxon>
        <taxon>malvids</taxon>
        <taxon>Brassicales</taxon>
        <taxon>Brassicaceae</taxon>
        <taxon>Brassiceae</taxon>
        <taxon>Brassica</taxon>
    </lineage>
</organism>
<feature type="region of interest" description="Disordered" evidence="2">
    <location>
        <begin position="523"/>
        <end position="561"/>
    </location>
</feature>